<dbReference type="GO" id="GO:0003391">
    <property type="term" value="P:amphid sensory organ dendrite retrograde extension"/>
    <property type="evidence" value="ECO:0007669"/>
    <property type="project" value="EnsemblMetazoa"/>
</dbReference>
<accession>A0A8R1HWB3</accession>
<feature type="compositionally biased region" description="Low complexity" evidence="12">
    <location>
        <begin position="656"/>
        <end position="668"/>
    </location>
</feature>
<comment type="caution">
    <text evidence="11">Lacks conserved residue(s) required for the propagation of feature annotation.</text>
</comment>
<dbReference type="PANTHER" id="PTHR13802:SF64">
    <property type="entry name" value="DENDRITE EXTENSION DEFECTIVE PROTEIN 1"/>
    <property type="match status" value="1"/>
</dbReference>
<dbReference type="InterPro" id="IPR024731">
    <property type="entry name" value="NELL2-like_EGF"/>
</dbReference>
<dbReference type="GO" id="GO:0005509">
    <property type="term" value="F:calcium ion binding"/>
    <property type="evidence" value="ECO:0007669"/>
    <property type="project" value="InterPro"/>
</dbReference>
<keyword evidence="3 13" id="KW-0812">Transmembrane</keyword>
<sequence>MNFQVTAPLFSSRLFDYGTAAGDQELPQALDVGKKLDLVNPISFFGSDYKTVYILSNGAVGFEAASRSYKSGILPGPARLLAPFWNRNDLRSGGKVFYREVTKGRVLERGQSEIRYQYDKNVKVKSALIITWDKMQPLNTAALPEENTNTFQAAIFITANGTFANFIYSNIGWTQGAEAGFNAGDATNHFKLPTSGTPNIMYLEEYGNTGIPGEWMFELSELRVISCKSGIKGDTCDQECSNGEWGPDCAYCCHCSEGTCHPISGDCPRGCATCWDGVACQTRQEKCVIKTQCASNALSFNDYDRCGEPIQRCQCLNGYKGDGYNNCEDVDECSANSTICHKNAVCTNTPGRYFCVCKDGFSGDGQTDCSQSFLFQYDTHRQLPRKKSSKMEWSLKKPMKIFGETTEKVTVTSTGLIAVNELNRESGRLEDMHLVGIAPFFAATDLSRSGAVSVEEVEDVEVLRKVTRTIAENYNDPSFEAKSALVVTYSNVSDGRQQPKGNTYQVLLIDGTGARNEKMTFAELMYRDIAWASGAEAGILSSDGSSSILLPASGTEAISQLAKNSNIKVPGTWLYRIDKPQLMPCAQPIQVPPYCDRLLSTAPRPVKEEKKEDLKLLPSPGAFLIDQPSETIVPTLVRGGKNTNVLTVTSPPQIAPQRPTTRTTRPRPNFSSTPHRPIVSLSDEDFEVGPDVFEVTFPPIVTAAQSEQFRPSQKMKATTEKVTQHHHTRPLPDFSIKTPLKEEVTTESTPSTISTSTTTSRRPAFGGELSENEESPFEAGSFDGQEAAAFSDELDAIDKAFQTTKKRPQLSVTPSAAHDDLNGGETSEEPTSSEETETTVTNETVPTTTTSTTTPTTTTAATTPMTTTAAAQSIFVFTTTTTQRPRPPPTSSRNVIQQHPPNLILNSAQPKQKNNEPAVNAGHAEEQSPKLAILLPVMIILAWLLILVCIGAVVCCRRRNSREASQLRAMYGAAYGVRPTGFESKRKESTYEDHLERAARLGGQPALSGQQAGKVSLYGSYWNLQPLTNHNHSPPARLSTQERQQSPPSFVNNGYTNQTRYAYAGHY</sequence>
<dbReference type="GO" id="GO:0007160">
    <property type="term" value="P:cell-matrix adhesion"/>
    <property type="evidence" value="ECO:0007669"/>
    <property type="project" value="InterPro"/>
</dbReference>
<evidence type="ECO:0000256" key="2">
    <source>
        <dbReference type="ARBA" id="ARBA00022536"/>
    </source>
</evidence>
<evidence type="ECO:0000259" key="14">
    <source>
        <dbReference type="PROSITE" id="PS50026"/>
    </source>
</evidence>
<reference evidence="17" key="1">
    <citation type="submission" date="2010-08" db="EMBL/GenBank/DDBJ databases">
        <authorList>
            <consortium name="Caenorhabditis japonica Sequencing Consortium"/>
            <person name="Wilson R.K."/>
        </authorList>
    </citation>
    <scope>NUCLEOTIDE SEQUENCE [LARGE SCALE GENOMIC DNA]</scope>
    <source>
        <strain evidence="17">DF5081</strain>
    </source>
</reference>
<evidence type="ECO:0000256" key="4">
    <source>
        <dbReference type="ARBA" id="ARBA00022729"/>
    </source>
</evidence>
<dbReference type="SUPFAM" id="SSF57196">
    <property type="entry name" value="EGF/Laminin"/>
    <property type="match status" value="1"/>
</dbReference>
<dbReference type="InterPro" id="IPR001881">
    <property type="entry name" value="EGF-like_Ca-bd_dom"/>
</dbReference>
<feature type="compositionally biased region" description="Low complexity" evidence="12">
    <location>
        <begin position="746"/>
        <end position="760"/>
    </location>
</feature>
<dbReference type="InterPro" id="IPR000742">
    <property type="entry name" value="EGF"/>
</dbReference>
<keyword evidence="5" id="KW-0677">Repeat</keyword>
<dbReference type="InterPro" id="IPR009030">
    <property type="entry name" value="Growth_fac_rcpt_cys_sf"/>
</dbReference>
<dbReference type="FunFam" id="2.10.25.10:FF:000202">
    <property type="entry name" value="Multiple epidermal growth factor-like domains 8"/>
    <property type="match status" value="1"/>
</dbReference>
<evidence type="ECO:0000256" key="7">
    <source>
        <dbReference type="ARBA" id="ARBA00022989"/>
    </source>
</evidence>
<dbReference type="AlphaFoldDB" id="A0A8R1HWB3"/>
<dbReference type="Proteomes" id="UP000005237">
    <property type="component" value="Unassembled WGS sequence"/>
</dbReference>
<keyword evidence="2 11" id="KW-0245">EGF-like domain</keyword>
<dbReference type="SUPFAM" id="SSF57184">
    <property type="entry name" value="Growth factor receptor domain"/>
    <property type="match status" value="1"/>
</dbReference>
<organism evidence="16 17">
    <name type="scientific">Caenorhabditis japonica</name>
    <dbReference type="NCBI Taxonomy" id="281687"/>
    <lineage>
        <taxon>Eukaryota</taxon>
        <taxon>Metazoa</taxon>
        <taxon>Ecdysozoa</taxon>
        <taxon>Nematoda</taxon>
        <taxon>Chromadorea</taxon>
        <taxon>Rhabditida</taxon>
        <taxon>Rhabditina</taxon>
        <taxon>Rhabditomorpha</taxon>
        <taxon>Rhabditoidea</taxon>
        <taxon>Rhabditidae</taxon>
        <taxon>Peloderinae</taxon>
        <taxon>Caenorhabditis</taxon>
    </lineage>
</organism>
<dbReference type="GO" id="GO:0032590">
    <property type="term" value="C:dendrite membrane"/>
    <property type="evidence" value="ECO:0007669"/>
    <property type="project" value="EnsemblMetazoa"/>
</dbReference>
<dbReference type="InterPro" id="IPR051495">
    <property type="entry name" value="Epithelial_Barrier/Signaling"/>
</dbReference>
<evidence type="ECO:0000256" key="9">
    <source>
        <dbReference type="ARBA" id="ARBA00023157"/>
    </source>
</evidence>
<evidence type="ECO:0000256" key="8">
    <source>
        <dbReference type="ARBA" id="ARBA00023136"/>
    </source>
</evidence>
<dbReference type="Pfam" id="PF06119">
    <property type="entry name" value="NIDO"/>
    <property type="match status" value="2"/>
</dbReference>
<keyword evidence="4" id="KW-0732">Signal</keyword>
<feature type="domain" description="NIDO" evidence="15">
    <location>
        <begin position="83"/>
        <end position="222"/>
    </location>
</feature>
<feature type="region of interest" description="Disordered" evidence="12">
    <location>
        <begin position="805"/>
        <end position="867"/>
    </location>
</feature>
<dbReference type="PROSITE" id="PS01186">
    <property type="entry name" value="EGF_2"/>
    <property type="match status" value="1"/>
</dbReference>
<dbReference type="CDD" id="cd00054">
    <property type="entry name" value="EGF_CA"/>
    <property type="match status" value="1"/>
</dbReference>
<evidence type="ECO:0008006" key="18">
    <source>
        <dbReference type="Google" id="ProtNLM"/>
    </source>
</evidence>
<proteinExistence type="predicted"/>
<evidence type="ECO:0000256" key="6">
    <source>
        <dbReference type="ARBA" id="ARBA00022837"/>
    </source>
</evidence>
<evidence type="ECO:0000256" key="1">
    <source>
        <dbReference type="ARBA" id="ARBA00004479"/>
    </source>
</evidence>
<keyword evidence="6" id="KW-0106">Calcium</keyword>
<feature type="domain" description="EGF-like" evidence="14">
    <location>
        <begin position="329"/>
        <end position="370"/>
    </location>
</feature>
<name>A0A8R1HWB3_CAEJA</name>
<feature type="domain" description="NIDO" evidence="15">
    <location>
        <begin position="439"/>
        <end position="580"/>
    </location>
</feature>
<dbReference type="SMART" id="SM00181">
    <property type="entry name" value="EGF"/>
    <property type="match status" value="1"/>
</dbReference>
<feature type="region of interest" description="Disordered" evidence="12">
    <location>
        <begin position="643"/>
        <end position="678"/>
    </location>
</feature>
<dbReference type="PANTHER" id="PTHR13802">
    <property type="entry name" value="MUCIN 4-RELATED"/>
    <property type="match status" value="1"/>
</dbReference>
<dbReference type="InterPro" id="IPR003886">
    <property type="entry name" value="NIDO_dom"/>
</dbReference>
<dbReference type="PROSITE" id="PS00010">
    <property type="entry name" value="ASX_HYDROXYL"/>
    <property type="match status" value="1"/>
</dbReference>
<dbReference type="EnsemblMetazoa" id="CJA10363.1">
    <property type="protein sequence ID" value="CJA10363.1"/>
    <property type="gene ID" value="WBGene00129567"/>
</dbReference>
<evidence type="ECO:0000256" key="5">
    <source>
        <dbReference type="ARBA" id="ARBA00022737"/>
    </source>
</evidence>
<feature type="compositionally biased region" description="Acidic residues" evidence="12">
    <location>
        <begin position="826"/>
        <end position="837"/>
    </location>
</feature>
<feature type="region of interest" description="Disordered" evidence="12">
    <location>
        <begin position="706"/>
        <end position="779"/>
    </location>
</feature>
<evidence type="ECO:0000256" key="13">
    <source>
        <dbReference type="SAM" id="Phobius"/>
    </source>
</evidence>
<dbReference type="SMART" id="SM00179">
    <property type="entry name" value="EGF_CA"/>
    <property type="match status" value="1"/>
</dbReference>
<dbReference type="InterPro" id="IPR018097">
    <property type="entry name" value="EGF_Ca-bd_CS"/>
</dbReference>
<dbReference type="SMART" id="SM00539">
    <property type="entry name" value="NIDO"/>
    <property type="match status" value="2"/>
</dbReference>
<keyword evidence="10" id="KW-0325">Glycoprotein</keyword>
<evidence type="ECO:0000256" key="10">
    <source>
        <dbReference type="ARBA" id="ARBA00023180"/>
    </source>
</evidence>
<dbReference type="PROSITE" id="PS51220">
    <property type="entry name" value="NIDO"/>
    <property type="match status" value="2"/>
</dbReference>
<keyword evidence="17" id="KW-1185">Reference proteome</keyword>
<evidence type="ECO:0000259" key="15">
    <source>
        <dbReference type="PROSITE" id="PS51220"/>
    </source>
</evidence>
<dbReference type="Gene3D" id="2.170.300.10">
    <property type="entry name" value="Tie2 ligand-binding domain superfamily"/>
    <property type="match status" value="1"/>
</dbReference>
<evidence type="ECO:0000313" key="16">
    <source>
        <dbReference type="EnsemblMetazoa" id="CJA10363.1"/>
    </source>
</evidence>
<dbReference type="InterPro" id="IPR000152">
    <property type="entry name" value="EGF-type_Asp/Asn_hydroxyl_site"/>
</dbReference>
<evidence type="ECO:0000256" key="12">
    <source>
        <dbReference type="SAM" id="MobiDB-lite"/>
    </source>
</evidence>
<dbReference type="PROSITE" id="PS01187">
    <property type="entry name" value="EGF_CA"/>
    <property type="match status" value="1"/>
</dbReference>
<keyword evidence="7 13" id="KW-1133">Transmembrane helix</keyword>
<evidence type="ECO:0000313" key="17">
    <source>
        <dbReference type="Proteomes" id="UP000005237"/>
    </source>
</evidence>
<feature type="region of interest" description="Disordered" evidence="12">
    <location>
        <begin position="1032"/>
        <end position="1055"/>
    </location>
</feature>
<dbReference type="PROSITE" id="PS50026">
    <property type="entry name" value="EGF_3"/>
    <property type="match status" value="1"/>
</dbReference>
<feature type="compositionally biased region" description="Polar residues" evidence="12">
    <location>
        <begin position="643"/>
        <end position="652"/>
    </location>
</feature>
<dbReference type="Gene3D" id="2.10.25.10">
    <property type="entry name" value="Laminin"/>
    <property type="match status" value="1"/>
</dbReference>
<keyword evidence="8 13" id="KW-0472">Membrane</keyword>
<comment type="subcellular location">
    <subcellularLocation>
        <location evidence="1">Membrane</location>
        <topology evidence="1">Single-pass type I membrane protein</topology>
    </subcellularLocation>
</comment>
<feature type="transmembrane region" description="Helical" evidence="13">
    <location>
        <begin position="933"/>
        <end position="956"/>
    </location>
</feature>
<evidence type="ECO:0000256" key="3">
    <source>
        <dbReference type="ARBA" id="ARBA00022692"/>
    </source>
</evidence>
<feature type="compositionally biased region" description="Low complexity" evidence="12">
    <location>
        <begin position="838"/>
        <end position="867"/>
    </location>
</feature>
<reference evidence="16" key="2">
    <citation type="submission" date="2022-06" db="UniProtKB">
        <authorList>
            <consortium name="EnsemblMetazoa"/>
        </authorList>
    </citation>
    <scope>IDENTIFICATION</scope>
    <source>
        <strain evidence="16">DF5081</strain>
    </source>
</reference>
<evidence type="ECO:0000256" key="11">
    <source>
        <dbReference type="PROSITE-ProRule" id="PRU00076"/>
    </source>
</evidence>
<keyword evidence="9" id="KW-1015">Disulfide bond</keyword>
<protein>
    <recommendedName>
        <fullName evidence="18">NIDO domain-containing protein</fullName>
    </recommendedName>
</protein>
<dbReference type="Pfam" id="PF12947">
    <property type="entry name" value="EGF_3"/>
    <property type="match status" value="1"/>
</dbReference>